<evidence type="ECO:0000313" key="5">
    <source>
        <dbReference type="Proteomes" id="UP001385951"/>
    </source>
</evidence>
<name>A0AAW0G939_9APHY</name>
<dbReference type="SUPFAM" id="SSF101447">
    <property type="entry name" value="Formin homology 2 domain (FH2 domain)"/>
    <property type="match status" value="1"/>
</dbReference>
<accession>A0AAW0G939</accession>
<dbReference type="Pfam" id="PF08265">
    <property type="entry name" value="YL1_C"/>
    <property type="match status" value="1"/>
</dbReference>
<keyword evidence="5" id="KW-1185">Reference proteome</keyword>
<feature type="compositionally biased region" description="Low complexity" evidence="2">
    <location>
        <begin position="341"/>
        <end position="350"/>
    </location>
</feature>
<organism evidence="4 5">
    <name type="scientific">Cerrena zonata</name>
    <dbReference type="NCBI Taxonomy" id="2478898"/>
    <lineage>
        <taxon>Eukaryota</taxon>
        <taxon>Fungi</taxon>
        <taxon>Dikarya</taxon>
        <taxon>Basidiomycota</taxon>
        <taxon>Agaricomycotina</taxon>
        <taxon>Agaricomycetes</taxon>
        <taxon>Polyporales</taxon>
        <taxon>Cerrenaceae</taxon>
        <taxon>Cerrena</taxon>
    </lineage>
</organism>
<dbReference type="GO" id="GO:0005634">
    <property type="term" value="C:nucleus"/>
    <property type="evidence" value="ECO:0007669"/>
    <property type="project" value="TreeGrafter"/>
</dbReference>
<sequence>MADEDSLVMRRPKRSTAGNRMEAALAEFKAEDVGIDQDEDADFAVIKDEEDAFESDFESTDDEGAQEDVDAVAEKMIREEERTTKKDGKTQLERITAAAHARQAATFNPQLHVEPVKKQPKPRRRVSMGVVVDAATGEVLEGASQESNAGKRKSRRMSTIMNRTATEHRLRDAERKSGLYKKQKIKIKTPTQAELIARALDMEEGNIIEHREYLSVEEEKRRKARVIRKNVEGPLLRWISKVEEIKVEIPPPPPPPPPPAPVYTSQQSPGFQYGYSYPGPSTPNGYYPTPSTPPAPYSKPQAIPFTLSASTSGSLAQTTSSYPPFSAPYSSSYPPQSSVFHTSTPYTYSPHPQPPPPSTTPLSTPTPQKLEPEYRMEKVSKAYLIHELSQSENAPRPPWSTTMRALFGNHVNWDEVKVYVGKGRPLSRPIPTCPITGRPARYLDPRTGVPYADKYAWDTLTNILHHYYVWSENLGCYIAYMPLSAAQESKAAGEDEMEVDPTMESTKGKGKMTEPDNGSVDGSVIQATTIRRKRSRASVT</sequence>
<evidence type="ECO:0000256" key="1">
    <source>
        <dbReference type="ARBA" id="ARBA00006832"/>
    </source>
</evidence>
<proteinExistence type="inferred from homology"/>
<dbReference type="PRINTS" id="PR01217">
    <property type="entry name" value="PRICHEXTENSN"/>
</dbReference>
<comment type="caution">
    <text evidence="4">The sequence shown here is derived from an EMBL/GenBank/DDBJ whole genome shotgun (WGS) entry which is preliminary data.</text>
</comment>
<dbReference type="Proteomes" id="UP001385951">
    <property type="component" value="Unassembled WGS sequence"/>
</dbReference>
<feature type="region of interest" description="Disordered" evidence="2">
    <location>
        <begin position="341"/>
        <end position="368"/>
    </location>
</feature>
<feature type="region of interest" description="Disordered" evidence="2">
    <location>
        <begin position="491"/>
        <end position="540"/>
    </location>
</feature>
<protein>
    <recommendedName>
        <fullName evidence="3">Vps72/YL1 C-terminal domain-containing protein</fullName>
    </recommendedName>
</protein>
<evidence type="ECO:0000313" key="4">
    <source>
        <dbReference type="EMBL" id="KAK7688124.1"/>
    </source>
</evidence>
<feature type="compositionally biased region" description="Pro residues" evidence="2">
    <location>
        <begin position="249"/>
        <end position="261"/>
    </location>
</feature>
<feature type="domain" description="Vps72/YL1 C-terminal" evidence="3">
    <location>
        <begin position="431"/>
        <end position="460"/>
    </location>
</feature>
<dbReference type="SMART" id="SM00993">
    <property type="entry name" value="YL1_C"/>
    <property type="match status" value="1"/>
</dbReference>
<feature type="compositionally biased region" description="Basic and acidic residues" evidence="2">
    <location>
        <begin position="165"/>
        <end position="177"/>
    </location>
</feature>
<gene>
    <name evidence="4" type="ORF">QCA50_008494</name>
</gene>
<dbReference type="InterPro" id="IPR013272">
    <property type="entry name" value="Vps72/YL1_C"/>
</dbReference>
<evidence type="ECO:0000256" key="2">
    <source>
        <dbReference type="SAM" id="MobiDB-lite"/>
    </source>
</evidence>
<feature type="region of interest" description="Disordered" evidence="2">
    <location>
        <begin position="106"/>
        <end position="128"/>
    </location>
</feature>
<reference evidence="4 5" key="1">
    <citation type="submission" date="2022-09" db="EMBL/GenBank/DDBJ databases">
        <authorList>
            <person name="Palmer J.M."/>
        </authorList>
    </citation>
    <scope>NUCLEOTIDE SEQUENCE [LARGE SCALE GENOMIC DNA]</scope>
    <source>
        <strain evidence="4 5">DSM 7382</strain>
    </source>
</reference>
<dbReference type="EMBL" id="JASBNA010000011">
    <property type="protein sequence ID" value="KAK7688124.1"/>
    <property type="molecule type" value="Genomic_DNA"/>
</dbReference>
<feature type="region of interest" description="Disordered" evidence="2">
    <location>
        <begin position="142"/>
        <end position="177"/>
    </location>
</feature>
<evidence type="ECO:0000259" key="3">
    <source>
        <dbReference type="SMART" id="SM00993"/>
    </source>
</evidence>
<dbReference type="AlphaFoldDB" id="A0AAW0G939"/>
<dbReference type="InterPro" id="IPR046757">
    <property type="entry name" value="YL1_N"/>
</dbReference>
<comment type="similarity">
    <text evidence="1">Belongs to the VPS72/YL1 family.</text>
</comment>
<feature type="region of interest" description="Disordered" evidence="2">
    <location>
        <begin position="249"/>
        <end position="302"/>
    </location>
</feature>
<dbReference type="Pfam" id="PF05764">
    <property type="entry name" value="YL1"/>
    <property type="match status" value="1"/>
</dbReference>
<dbReference type="PANTHER" id="PTHR13275:SF4">
    <property type="entry name" value="VACUOLAR PROTEIN SORTING-ASSOCIATED PROTEIN 72 HOMOLOG"/>
    <property type="match status" value="1"/>
</dbReference>
<feature type="compositionally biased region" description="Basic residues" evidence="2">
    <location>
        <begin position="530"/>
        <end position="540"/>
    </location>
</feature>
<dbReference type="PANTHER" id="PTHR13275">
    <property type="entry name" value="YL-1 PROTEIN TRANSCRIPTION FACTOR-LIKE 1"/>
    <property type="match status" value="1"/>
</dbReference>